<dbReference type="EMBL" id="BPRA01000006">
    <property type="protein sequence ID" value="GJE55046.1"/>
    <property type="molecule type" value="Genomic_DNA"/>
</dbReference>
<dbReference type="Pfam" id="PF03061">
    <property type="entry name" value="4HBT"/>
    <property type="match status" value="1"/>
</dbReference>
<evidence type="ECO:0000256" key="2">
    <source>
        <dbReference type="ARBA" id="ARBA00022801"/>
    </source>
</evidence>
<dbReference type="Proteomes" id="UP001055101">
    <property type="component" value="Unassembled WGS sequence"/>
</dbReference>
<evidence type="ECO:0000259" key="3">
    <source>
        <dbReference type="Pfam" id="PF03061"/>
    </source>
</evidence>
<dbReference type="InterPro" id="IPR050563">
    <property type="entry name" value="4-hydroxybenzoyl-CoA_TE"/>
</dbReference>
<gene>
    <name evidence="4" type="primary">ybgC</name>
    <name evidence="4" type="ORF">EKPJFOCH_1533</name>
</gene>
<comment type="caution">
    <text evidence="4">The sequence shown here is derived from an EMBL/GenBank/DDBJ whole genome shotgun (WGS) entry which is preliminary data.</text>
</comment>
<dbReference type="NCBIfam" id="TIGR02799">
    <property type="entry name" value="thio_ybgC"/>
    <property type="match status" value="1"/>
</dbReference>
<dbReference type="PIRSF" id="PIRSF003230">
    <property type="entry name" value="YbgC"/>
    <property type="match status" value="1"/>
</dbReference>
<dbReference type="NCBIfam" id="TIGR00051">
    <property type="entry name" value="YbgC/FadM family acyl-CoA thioesterase"/>
    <property type="match status" value="1"/>
</dbReference>
<evidence type="ECO:0000313" key="5">
    <source>
        <dbReference type="Proteomes" id="UP001055101"/>
    </source>
</evidence>
<dbReference type="PANTHER" id="PTHR31793:SF37">
    <property type="entry name" value="ACYL-COA THIOESTER HYDROLASE YBGC"/>
    <property type="match status" value="1"/>
</dbReference>
<evidence type="ECO:0000256" key="1">
    <source>
        <dbReference type="ARBA" id="ARBA00005953"/>
    </source>
</evidence>
<evidence type="ECO:0000313" key="4">
    <source>
        <dbReference type="EMBL" id="GJE55046.1"/>
    </source>
</evidence>
<dbReference type="InterPro" id="IPR014166">
    <property type="entry name" value="Tol-Pal_acyl-CoA_thioesterase"/>
</dbReference>
<protein>
    <submittedName>
        <fullName evidence="4">Acyl-CoA thioesterase YbgC</fullName>
    </submittedName>
</protein>
<accession>A0ABQ4TJ88</accession>
<dbReference type="InterPro" id="IPR029069">
    <property type="entry name" value="HotDog_dom_sf"/>
</dbReference>
<dbReference type="PANTHER" id="PTHR31793">
    <property type="entry name" value="4-HYDROXYBENZOYL-COA THIOESTERASE FAMILY MEMBER"/>
    <property type="match status" value="1"/>
</dbReference>
<dbReference type="SUPFAM" id="SSF54637">
    <property type="entry name" value="Thioesterase/thiol ester dehydrase-isomerase"/>
    <property type="match status" value="1"/>
</dbReference>
<dbReference type="InterPro" id="IPR006684">
    <property type="entry name" value="YbgC/YbaW"/>
</dbReference>
<comment type="similarity">
    <text evidence="1">Belongs to the 4-hydroxybenzoyl-CoA thioesterase family.</text>
</comment>
<feature type="domain" description="Thioesterase" evidence="3">
    <location>
        <begin position="30"/>
        <end position="113"/>
    </location>
</feature>
<dbReference type="CDD" id="cd00586">
    <property type="entry name" value="4HBT"/>
    <property type="match status" value="1"/>
</dbReference>
<reference evidence="4" key="2">
    <citation type="submission" date="2021-08" db="EMBL/GenBank/DDBJ databases">
        <authorList>
            <person name="Tani A."/>
            <person name="Ola A."/>
            <person name="Ogura Y."/>
            <person name="Katsura K."/>
            <person name="Hayashi T."/>
        </authorList>
    </citation>
    <scope>NUCLEOTIDE SEQUENCE</scope>
    <source>
        <strain evidence="4">DSM 23674</strain>
    </source>
</reference>
<dbReference type="InterPro" id="IPR006683">
    <property type="entry name" value="Thioestr_dom"/>
</dbReference>
<keyword evidence="5" id="KW-1185">Reference proteome</keyword>
<reference evidence="4" key="1">
    <citation type="journal article" date="2021" name="Front. Microbiol.">
        <title>Comprehensive Comparative Genomics and Phenotyping of Methylobacterium Species.</title>
        <authorList>
            <person name="Alessa O."/>
            <person name="Ogura Y."/>
            <person name="Fujitani Y."/>
            <person name="Takami H."/>
            <person name="Hayashi T."/>
            <person name="Sahin N."/>
            <person name="Tani A."/>
        </authorList>
    </citation>
    <scope>NUCLEOTIDE SEQUENCE</scope>
    <source>
        <strain evidence="4">DSM 23674</strain>
    </source>
</reference>
<keyword evidence="2" id="KW-0378">Hydrolase</keyword>
<organism evidence="4 5">
    <name type="scientific">Methylobacterium thuringiense</name>
    <dbReference type="NCBI Taxonomy" id="1003091"/>
    <lineage>
        <taxon>Bacteria</taxon>
        <taxon>Pseudomonadati</taxon>
        <taxon>Pseudomonadota</taxon>
        <taxon>Alphaproteobacteria</taxon>
        <taxon>Hyphomicrobiales</taxon>
        <taxon>Methylobacteriaceae</taxon>
        <taxon>Methylobacterium</taxon>
    </lineage>
</organism>
<sequence>MTTPPIGGALGDGVHRLTLRVYYEDTDFSGFVYHASYLRFMERGRTELLRSLAGDQSDLHRDARGLVFVVRKMTLDFLRPARMDDLLDVLTWSSELRGASMHLSQEVRRNGETLTRADVVVACVRDGRAIRLPDSLRRSLTPSIPVVG</sequence>
<dbReference type="RefSeq" id="WP_238231442.1">
    <property type="nucleotide sequence ID" value="NZ_BPRA01000006.1"/>
</dbReference>
<name>A0ABQ4TJ88_9HYPH</name>
<dbReference type="Gene3D" id="3.10.129.10">
    <property type="entry name" value="Hotdog Thioesterase"/>
    <property type="match status" value="1"/>
</dbReference>
<proteinExistence type="inferred from homology"/>